<dbReference type="Proteomes" id="UP001589867">
    <property type="component" value="Unassembled WGS sequence"/>
</dbReference>
<dbReference type="InterPro" id="IPR029058">
    <property type="entry name" value="AB_hydrolase_fold"/>
</dbReference>
<reference evidence="3 4" key="1">
    <citation type="submission" date="2024-09" db="EMBL/GenBank/DDBJ databases">
        <authorList>
            <person name="Sun Q."/>
            <person name="Mori K."/>
        </authorList>
    </citation>
    <scope>NUCLEOTIDE SEQUENCE [LARGE SCALE GENOMIC DNA]</scope>
    <source>
        <strain evidence="3 4">TBRC 3947</strain>
    </source>
</reference>
<proteinExistence type="inferred from homology"/>
<dbReference type="EMBL" id="JBHLUH010000060">
    <property type="protein sequence ID" value="MFC0531673.1"/>
    <property type="molecule type" value="Genomic_DNA"/>
</dbReference>
<name>A0ABV6MBA1_9ACTN</name>
<sequence length="287" mass="31266">MPSYHGFAKTNKAFHLSLKAGAVTIPPLPCGAVDGYIVRAGNMTGAERMSTVAVVFCFPPAGAGASFFHPWRAYSPELRVVPVEMPGREKRFGEPAPDDLREMVDRVLPDLLEDAVAGERVVMFGHSFGAILAYEATRSFMRLRPEADVLLVVSGSPGPRTLRGTTRIADWADDEFIAGVRAISGYHHPALDDPELRDFLLPVLRTDVVMHEGYEPEAGAVVDVPVISIRGETDEVVDIAAAEEWRDWTTKAFHTEELPGGHMYLVDGWPGLLDLIEQEASTVDAAG</sequence>
<dbReference type="Pfam" id="PF00975">
    <property type="entry name" value="Thioesterase"/>
    <property type="match status" value="1"/>
</dbReference>
<feature type="domain" description="Thioesterase" evidence="2">
    <location>
        <begin position="55"/>
        <end position="278"/>
    </location>
</feature>
<gene>
    <name evidence="3" type="ORF">ACFFIA_28905</name>
</gene>
<evidence type="ECO:0000313" key="4">
    <source>
        <dbReference type="Proteomes" id="UP001589867"/>
    </source>
</evidence>
<dbReference type="RefSeq" id="WP_377256482.1">
    <property type="nucleotide sequence ID" value="NZ_JBHLUH010000060.1"/>
</dbReference>
<protein>
    <submittedName>
        <fullName evidence="3">Thioesterase II family protein</fullName>
    </submittedName>
</protein>
<comment type="caution">
    <text evidence="3">The sequence shown here is derived from an EMBL/GenBank/DDBJ whole genome shotgun (WGS) entry which is preliminary data.</text>
</comment>
<evidence type="ECO:0000259" key="2">
    <source>
        <dbReference type="Pfam" id="PF00975"/>
    </source>
</evidence>
<evidence type="ECO:0000256" key="1">
    <source>
        <dbReference type="ARBA" id="ARBA00007169"/>
    </source>
</evidence>
<dbReference type="SUPFAM" id="SSF53474">
    <property type="entry name" value="alpha/beta-Hydrolases"/>
    <property type="match status" value="1"/>
</dbReference>
<evidence type="ECO:0000313" key="3">
    <source>
        <dbReference type="EMBL" id="MFC0531673.1"/>
    </source>
</evidence>
<dbReference type="PANTHER" id="PTHR11487">
    <property type="entry name" value="THIOESTERASE"/>
    <property type="match status" value="1"/>
</dbReference>
<dbReference type="InterPro" id="IPR012223">
    <property type="entry name" value="TEII"/>
</dbReference>
<keyword evidence="4" id="KW-1185">Reference proteome</keyword>
<accession>A0ABV6MBA1</accession>
<comment type="similarity">
    <text evidence="1">Belongs to the thioesterase family.</text>
</comment>
<dbReference type="Gene3D" id="3.40.50.1820">
    <property type="entry name" value="alpha/beta hydrolase"/>
    <property type="match status" value="1"/>
</dbReference>
<dbReference type="PANTHER" id="PTHR11487:SF0">
    <property type="entry name" value="S-ACYL FATTY ACID SYNTHASE THIOESTERASE, MEDIUM CHAIN"/>
    <property type="match status" value="1"/>
</dbReference>
<organism evidence="3 4">
    <name type="scientific">Phytohabitans kaempferiae</name>
    <dbReference type="NCBI Taxonomy" id="1620943"/>
    <lineage>
        <taxon>Bacteria</taxon>
        <taxon>Bacillati</taxon>
        <taxon>Actinomycetota</taxon>
        <taxon>Actinomycetes</taxon>
        <taxon>Micromonosporales</taxon>
        <taxon>Micromonosporaceae</taxon>
    </lineage>
</organism>
<dbReference type="InterPro" id="IPR001031">
    <property type="entry name" value="Thioesterase"/>
</dbReference>